<proteinExistence type="predicted"/>
<protein>
    <submittedName>
        <fullName evidence="4">Uncharacterized protein</fullName>
    </submittedName>
</protein>
<feature type="chain" id="PRO_5032777758" evidence="3">
    <location>
        <begin position="21"/>
        <end position="328"/>
    </location>
</feature>
<evidence type="ECO:0000256" key="3">
    <source>
        <dbReference type="SAM" id="SignalP"/>
    </source>
</evidence>
<evidence type="ECO:0000313" key="5">
    <source>
        <dbReference type="Proteomes" id="UP000602510"/>
    </source>
</evidence>
<keyword evidence="2" id="KW-0472">Membrane</keyword>
<organism evidence="4 5">
    <name type="scientific">Phytophthora infestans</name>
    <name type="common">Potato late blight agent</name>
    <name type="synonym">Botrytis infestans</name>
    <dbReference type="NCBI Taxonomy" id="4787"/>
    <lineage>
        <taxon>Eukaryota</taxon>
        <taxon>Sar</taxon>
        <taxon>Stramenopiles</taxon>
        <taxon>Oomycota</taxon>
        <taxon>Peronosporomycetes</taxon>
        <taxon>Peronosporales</taxon>
        <taxon>Peronosporaceae</taxon>
        <taxon>Phytophthora</taxon>
    </lineage>
</organism>
<gene>
    <name evidence="4" type="ORF">GN244_ATG12947</name>
</gene>
<evidence type="ECO:0000313" key="4">
    <source>
        <dbReference type="EMBL" id="KAF4035173.1"/>
    </source>
</evidence>
<sequence length="328" mass="35635">MIRFKTTTLLASLVLGSALGDTCSLINDAFSACQLSTMCTQCVATTGCAYNLMDGTCTIATATASNSSAGTTYCSASDSVCSSCTVSSSKPTCAGEDGACICPSLCDIVSSASSSSECSSSSSDTASSTTSGTQSFDMMYLAVAFVALCIMIMLYMQRKWRERRGDHQMSLVRQELESRREQHRREREMLRARRPQLSLNLETWRDHTELHKPQTSKVELETCYYLMMQDEKKKDGKKSSDQWDSASEEDGKVAMGATISPIGSGVSVPTSLQSPLPSRAPYFAMREEYPSNTKTDGSDSGSEIASIADEDEEKYEVTLNVDHSAARR</sequence>
<evidence type="ECO:0000256" key="1">
    <source>
        <dbReference type="SAM" id="MobiDB-lite"/>
    </source>
</evidence>
<feature type="compositionally biased region" description="Polar residues" evidence="1">
    <location>
        <begin position="290"/>
        <end position="303"/>
    </location>
</feature>
<evidence type="ECO:0000256" key="2">
    <source>
        <dbReference type="SAM" id="Phobius"/>
    </source>
</evidence>
<dbReference type="EMBL" id="WSZM01000331">
    <property type="protein sequence ID" value="KAF4035173.1"/>
    <property type="molecule type" value="Genomic_DNA"/>
</dbReference>
<comment type="caution">
    <text evidence="4">The sequence shown here is derived from an EMBL/GenBank/DDBJ whole genome shotgun (WGS) entry which is preliminary data.</text>
</comment>
<dbReference type="Proteomes" id="UP000602510">
    <property type="component" value="Unassembled WGS sequence"/>
</dbReference>
<feature type="transmembrane region" description="Helical" evidence="2">
    <location>
        <begin position="138"/>
        <end position="156"/>
    </location>
</feature>
<feature type="region of interest" description="Disordered" evidence="1">
    <location>
        <begin position="284"/>
        <end position="328"/>
    </location>
</feature>
<feature type="signal peptide" evidence="3">
    <location>
        <begin position="1"/>
        <end position="20"/>
    </location>
</feature>
<keyword evidence="2" id="KW-0812">Transmembrane</keyword>
<keyword evidence="3" id="KW-0732">Signal</keyword>
<name>A0A833SPT5_PHYIN</name>
<dbReference type="AlphaFoldDB" id="A0A833SPT5"/>
<accession>A0A833SPT5</accession>
<keyword evidence="2" id="KW-1133">Transmembrane helix</keyword>
<reference evidence="4" key="1">
    <citation type="submission" date="2020-04" db="EMBL/GenBank/DDBJ databases">
        <title>Hybrid Assembly of Korean Phytophthora infestans isolates.</title>
        <authorList>
            <person name="Prokchorchik M."/>
            <person name="Lee Y."/>
            <person name="Seo J."/>
            <person name="Cho J.-H."/>
            <person name="Park Y.-E."/>
            <person name="Jang D.-C."/>
            <person name="Im J.-S."/>
            <person name="Choi J.-G."/>
            <person name="Park H.-J."/>
            <person name="Lee G.-B."/>
            <person name="Lee Y.-G."/>
            <person name="Hong S.-Y."/>
            <person name="Cho K."/>
            <person name="Sohn K.H."/>
        </authorList>
    </citation>
    <scope>NUCLEOTIDE SEQUENCE</scope>
    <source>
        <strain evidence="4">KR_1_A1</strain>
    </source>
</reference>
<keyword evidence="5" id="KW-1185">Reference proteome</keyword>